<dbReference type="EC" id="1.1.1.29" evidence="7"/>
<evidence type="ECO:0000256" key="3">
    <source>
        <dbReference type="ARBA" id="ARBA00023027"/>
    </source>
</evidence>
<dbReference type="Gene3D" id="3.40.50.720">
    <property type="entry name" value="NAD(P)-binding Rossmann-like Domain"/>
    <property type="match status" value="2"/>
</dbReference>
<organism evidence="7 8">
    <name type="scientific">Haloplasma contractile SSD-17B</name>
    <dbReference type="NCBI Taxonomy" id="1033810"/>
    <lineage>
        <taxon>Bacteria</taxon>
        <taxon>Bacillati</taxon>
        <taxon>Mycoplasmatota</taxon>
        <taxon>Mollicutes</taxon>
        <taxon>Haloplasmatales</taxon>
        <taxon>Haloplasmataceae</taxon>
        <taxon>Haloplasma</taxon>
    </lineage>
</organism>
<evidence type="ECO:0000313" key="8">
    <source>
        <dbReference type="Proteomes" id="UP000005707"/>
    </source>
</evidence>
<dbReference type="FunFam" id="3.40.50.720:FF:000203">
    <property type="entry name" value="D-3-phosphoglycerate dehydrogenase (SerA)"/>
    <property type="match status" value="1"/>
</dbReference>
<dbReference type="eggNOG" id="COG1052">
    <property type="taxonomic scope" value="Bacteria"/>
</dbReference>
<dbReference type="EMBL" id="AFNU02000001">
    <property type="protein sequence ID" value="ERJ13551.1"/>
    <property type="molecule type" value="Genomic_DNA"/>
</dbReference>
<dbReference type="Pfam" id="PF02826">
    <property type="entry name" value="2-Hacid_dh_C"/>
    <property type="match status" value="1"/>
</dbReference>
<dbReference type="InterPro" id="IPR006139">
    <property type="entry name" value="D-isomer_2_OHA_DH_cat_dom"/>
</dbReference>
<feature type="domain" description="D-isomer specific 2-hydroxyacid dehydrogenase NAD-binding" evidence="6">
    <location>
        <begin position="108"/>
        <end position="287"/>
    </location>
</feature>
<evidence type="ECO:0000313" key="7">
    <source>
        <dbReference type="EMBL" id="ERJ13551.1"/>
    </source>
</evidence>
<sequence length="318" mass="35600">MKAVVLDGHALNPGDLSWEGIESLCELTVYERTPKELIIERIKDAELIITNKVKITKEILELAPHIKYIGILATGFNIVDLEAANKLNITVTNIPSYSTEAVAQHVFSLLLEITNQVSSHNRAVKEGQWTNNDDFCFWNTPLIELSNKTIGIIGFGSIGQKVSEIANAFSMNVLTYNRTVKREYEHDRLKFVSLDELCERSDVISIHVPLSDQTKGLINEQLINKMKKGVIIINTARGPIINEHDLYQALKSDHVYSAGLDVVSEEPIKANNPLLNAKNTFITPHIAWAPNETRLRLLEIATKNIKAFLEGKPINVVN</sequence>
<dbReference type="PROSITE" id="PS00065">
    <property type="entry name" value="D_2_HYDROXYACID_DH_1"/>
    <property type="match status" value="1"/>
</dbReference>
<keyword evidence="8" id="KW-1185">Reference proteome</keyword>
<dbReference type="PANTHER" id="PTHR43761:SF1">
    <property type="entry name" value="D-ISOMER SPECIFIC 2-HYDROXYACID DEHYDROGENASE CATALYTIC DOMAIN-CONTAINING PROTEIN-RELATED"/>
    <property type="match status" value="1"/>
</dbReference>
<dbReference type="InterPro" id="IPR036291">
    <property type="entry name" value="NAD(P)-bd_dom_sf"/>
</dbReference>
<dbReference type="InterPro" id="IPR029753">
    <property type="entry name" value="D-isomer_DH_CS"/>
</dbReference>
<protein>
    <submittedName>
        <fullName evidence="7">Glycerate dehydrogenase protein</fullName>
        <ecNumber evidence="7">1.1.1.29</ecNumber>
    </submittedName>
</protein>
<accession>U2EG07</accession>
<keyword evidence="3" id="KW-0520">NAD</keyword>
<feature type="domain" description="D-isomer specific 2-hydroxyacid dehydrogenase catalytic" evidence="5">
    <location>
        <begin position="24"/>
        <end position="318"/>
    </location>
</feature>
<dbReference type="InterPro" id="IPR006140">
    <property type="entry name" value="D-isomer_DH_NAD-bd"/>
</dbReference>
<dbReference type="PANTHER" id="PTHR43761">
    <property type="entry name" value="D-ISOMER SPECIFIC 2-HYDROXYACID DEHYDROGENASE FAMILY PROTEIN (AFU_ORTHOLOGUE AFUA_1G13630)"/>
    <property type="match status" value="1"/>
</dbReference>
<gene>
    <name evidence="7" type="ORF">HLPCO_000217</name>
</gene>
<evidence type="ECO:0000256" key="1">
    <source>
        <dbReference type="ARBA" id="ARBA00005854"/>
    </source>
</evidence>
<keyword evidence="2 4" id="KW-0560">Oxidoreductase</keyword>
<comment type="similarity">
    <text evidence="1 4">Belongs to the D-isomer specific 2-hydroxyacid dehydrogenase family.</text>
</comment>
<dbReference type="STRING" id="1033810.HLPCO_000217"/>
<dbReference type="SUPFAM" id="SSF52283">
    <property type="entry name" value="Formate/glycerate dehydrogenase catalytic domain-like"/>
    <property type="match status" value="1"/>
</dbReference>
<dbReference type="InParanoid" id="U2EG07"/>
<dbReference type="PROSITE" id="PS00670">
    <property type="entry name" value="D_2_HYDROXYACID_DH_2"/>
    <property type="match status" value="1"/>
</dbReference>
<dbReference type="AlphaFoldDB" id="U2EG07"/>
<dbReference type="OrthoDB" id="9805416at2"/>
<reference evidence="7 8" key="2">
    <citation type="journal article" date="2013" name="PLoS ONE">
        <title>INDIGO - INtegrated Data Warehouse of MIcrobial GenOmes with Examples from the Red Sea Extremophiles.</title>
        <authorList>
            <person name="Alam I."/>
            <person name="Antunes A."/>
            <person name="Kamau A.A."/>
            <person name="Ba Alawi W."/>
            <person name="Kalkatawi M."/>
            <person name="Stingl U."/>
            <person name="Bajic V.B."/>
        </authorList>
    </citation>
    <scope>NUCLEOTIDE SEQUENCE [LARGE SCALE GENOMIC DNA]</scope>
    <source>
        <strain evidence="7 8">SSD-17B</strain>
    </source>
</reference>
<name>U2EG07_9MOLU</name>
<dbReference type="Proteomes" id="UP000005707">
    <property type="component" value="Unassembled WGS sequence"/>
</dbReference>
<dbReference type="RefSeq" id="WP_008826346.1">
    <property type="nucleotide sequence ID" value="NZ_AFNU02000001.1"/>
</dbReference>
<reference evidence="7 8" key="1">
    <citation type="journal article" date="2011" name="J. Bacteriol.">
        <title>Genome sequence of Haloplasma contractile, an unusual contractile bacterium from a deep-sea anoxic brine lake.</title>
        <authorList>
            <person name="Antunes A."/>
            <person name="Alam I."/>
            <person name="El Dorry H."/>
            <person name="Siam R."/>
            <person name="Robertson A."/>
            <person name="Bajic V.B."/>
            <person name="Stingl U."/>
        </authorList>
    </citation>
    <scope>NUCLEOTIDE SEQUENCE [LARGE SCALE GENOMIC DNA]</scope>
    <source>
        <strain evidence="7 8">SSD-17B</strain>
    </source>
</reference>
<evidence type="ECO:0000256" key="2">
    <source>
        <dbReference type="ARBA" id="ARBA00023002"/>
    </source>
</evidence>
<dbReference type="GO" id="GO:0008465">
    <property type="term" value="F:hydroxypyruvate reductase (NADH) activity"/>
    <property type="evidence" value="ECO:0007669"/>
    <property type="project" value="UniProtKB-EC"/>
</dbReference>
<dbReference type="PROSITE" id="PS00671">
    <property type="entry name" value="D_2_HYDROXYACID_DH_3"/>
    <property type="match status" value="1"/>
</dbReference>
<comment type="caution">
    <text evidence="7">The sequence shown here is derived from an EMBL/GenBank/DDBJ whole genome shotgun (WGS) entry which is preliminary data.</text>
</comment>
<dbReference type="CDD" id="cd12162">
    <property type="entry name" value="2-Hacid_dh_4"/>
    <property type="match status" value="1"/>
</dbReference>
<dbReference type="InterPro" id="IPR050418">
    <property type="entry name" value="D-iso_2-hydroxyacid_DH_PdxB"/>
</dbReference>
<dbReference type="SUPFAM" id="SSF51735">
    <property type="entry name" value="NAD(P)-binding Rossmann-fold domains"/>
    <property type="match status" value="1"/>
</dbReference>
<dbReference type="Pfam" id="PF00389">
    <property type="entry name" value="2-Hacid_dh"/>
    <property type="match status" value="1"/>
</dbReference>
<evidence type="ECO:0000259" key="6">
    <source>
        <dbReference type="Pfam" id="PF02826"/>
    </source>
</evidence>
<dbReference type="FunCoup" id="U2EG07">
    <property type="interactions" value="212"/>
</dbReference>
<evidence type="ECO:0000259" key="5">
    <source>
        <dbReference type="Pfam" id="PF00389"/>
    </source>
</evidence>
<proteinExistence type="inferred from homology"/>
<dbReference type="GO" id="GO:0051287">
    <property type="term" value="F:NAD binding"/>
    <property type="evidence" value="ECO:0007669"/>
    <property type="project" value="InterPro"/>
</dbReference>
<evidence type="ECO:0000256" key="4">
    <source>
        <dbReference type="RuleBase" id="RU003719"/>
    </source>
</evidence>
<dbReference type="InterPro" id="IPR029752">
    <property type="entry name" value="D-isomer_DH_CS1"/>
</dbReference>